<dbReference type="GO" id="GO:0046820">
    <property type="term" value="F:4-amino-4-deoxychorismate synthase activity"/>
    <property type="evidence" value="ECO:0007669"/>
    <property type="project" value="TreeGrafter"/>
</dbReference>
<dbReference type="AlphaFoldDB" id="A0A9X5ASB6"/>
<dbReference type="InterPro" id="IPR005802">
    <property type="entry name" value="ADC_synth_comp_1"/>
</dbReference>
<dbReference type="Gene3D" id="3.60.120.10">
    <property type="entry name" value="Anthranilate synthase"/>
    <property type="match status" value="1"/>
</dbReference>
<sequence length="599" mass="65194">MIRVILEQGAGAPRLLFADPRRIVVAWEPGEVDAALAEIEAAVAAGRHAAGFLAYELAYALEPRLAPLMPARRTVPLLWFAIVEEPADIPDDDGAADVGPAAVEPADDPRPRREDAIPEWDAVAYQHRFDRVKRYITAGDVYQVNLTFRARFACRSPRRLYEVLRRAQPTPFGAYIETPDFTILSCSPELFFECAGGRIVTRPMKGTAARERDPDSDRAAARRLVDDEKTRAENLMIVDLMRNDLGRLARLGSVRVDRLFETETHPTLHQLTSTVSADLATPGVAGLVRALFPPGSVTGAPKIRAEEIIAALETSPRGVYTGAIGHFAPDGRARFNVAIRTVVVDRDGRAEIGVGGGVVHDSVAAAEHAEALLKMRFLARPADDGLGLIETLRWERTSGFVRLDRHLARLGASAVQLGFVLDPATVRARLHAAVAAATEERLRVRLVLRRCGTVTVGVGPIVDLDRMHVRLAGTPVDPHDRRLRHKTTERARYDDARRAAAAEGFDEVLFVNTRGELTEGSFTTLFVALPGEDVLLTPALACGLLPGCLRAELLESGRAREAVLTTEDLARATAIHVGNSLRGLLPAVLAARVPSVTRR</sequence>
<dbReference type="PRINTS" id="PR00095">
    <property type="entry name" value="ANTSNTHASEI"/>
</dbReference>
<dbReference type="InterPro" id="IPR043132">
    <property type="entry name" value="BCAT-like_C"/>
</dbReference>
<dbReference type="Pfam" id="PF00425">
    <property type="entry name" value="Chorismate_bind"/>
    <property type="match status" value="1"/>
</dbReference>
<dbReference type="Pfam" id="PF01063">
    <property type="entry name" value="Aminotran_4"/>
    <property type="match status" value="1"/>
</dbReference>
<gene>
    <name evidence="4" type="primary">pabB</name>
    <name evidence="4" type="ORF">GJ689_12825</name>
</gene>
<accession>A0A9X5ASB6</accession>
<keyword evidence="4" id="KW-0032">Aminotransferase</keyword>
<dbReference type="GO" id="GO:0000162">
    <property type="term" value="P:L-tryptophan biosynthetic process"/>
    <property type="evidence" value="ECO:0007669"/>
    <property type="project" value="TreeGrafter"/>
</dbReference>
<dbReference type="GO" id="GO:0009396">
    <property type="term" value="P:folic acid-containing compound biosynthetic process"/>
    <property type="evidence" value="ECO:0007669"/>
    <property type="project" value="InterPro"/>
</dbReference>
<dbReference type="NCBIfam" id="TIGR00553">
    <property type="entry name" value="pabB"/>
    <property type="match status" value="1"/>
</dbReference>
<evidence type="ECO:0000313" key="5">
    <source>
        <dbReference type="Proteomes" id="UP000438991"/>
    </source>
</evidence>
<dbReference type="InterPro" id="IPR015890">
    <property type="entry name" value="Chorismate_C"/>
</dbReference>
<evidence type="ECO:0000259" key="3">
    <source>
        <dbReference type="Pfam" id="PF00425"/>
    </source>
</evidence>
<comment type="caution">
    <text evidence="4">The sequence shown here is derived from an EMBL/GenBank/DDBJ whole genome shotgun (WGS) entry which is preliminary data.</text>
</comment>
<proteinExistence type="predicted"/>
<dbReference type="Proteomes" id="UP000438991">
    <property type="component" value="Unassembled WGS sequence"/>
</dbReference>
<dbReference type="SUPFAM" id="SSF56752">
    <property type="entry name" value="D-aminoacid aminotransferase-like PLP-dependent enzymes"/>
    <property type="match status" value="1"/>
</dbReference>
<name>A0A9X5ASB6_9BRAD</name>
<evidence type="ECO:0000313" key="4">
    <source>
        <dbReference type="EMBL" id="MTW17086.1"/>
    </source>
</evidence>
<evidence type="ECO:0000256" key="2">
    <source>
        <dbReference type="SAM" id="MobiDB-lite"/>
    </source>
</evidence>
<reference evidence="4 5" key="1">
    <citation type="submission" date="2019-11" db="EMBL/GenBank/DDBJ databases">
        <title>Whole-genome sequence of Rhodoplanes serenus DSM 18633, type strain.</title>
        <authorList>
            <person name="Kyndt J.A."/>
            <person name="Meyer T.E."/>
        </authorList>
    </citation>
    <scope>NUCLEOTIDE SEQUENCE [LARGE SCALE GENOMIC DNA]</scope>
    <source>
        <strain evidence="4 5">DSM 18633</strain>
    </source>
</reference>
<dbReference type="InterPro" id="IPR043131">
    <property type="entry name" value="BCAT-like_N"/>
</dbReference>
<feature type="region of interest" description="Disordered" evidence="2">
    <location>
        <begin position="90"/>
        <end position="114"/>
    </location>
</feature>
<evidence type="ECO:0000256" key="1">
    <source>
        <dbReference type="ARBA" id="ARBA00014472"/>
    </source>
</evidence>
<dbReference type="RefSeq" id="WP_155479885.1">
    <property type="nucleotide sequence ID" value="NZ_WNKV01000009.1"/>
</dbReference>
<dbReference type="SUPFAM" id="SSF56322">
    <property type="entry name" value="ADC synthase"/>
    <property type="match status" value="1"/>
</dbReference>
<dbReference type="Gene3D" id="3.30.470.10">
    <property type="match status" value="1"/>
</dbReference>
<dbReference type="InterPro" id="IPR001544">
    <property type="entry name" value="Aminotrans_IV"/>
</dbReference>
<dbReference type="NCBIfam" id="NF005731">
    <property type="entry name" value="PRK07546.1-5"/>
    <property type="match status" value="1"/>
</dbReference>
<keyword evidence="4" id="KW-0808">Transferase</keyword>
<dbReference type="InterPro" id="IPR019999">
    <property type="entry name" value="Anth_synth_I-like"/>
</dbReference>
<dbReference type="InterPro" id="IPR036038">
    <property type="entry name" value="Aminotransferase-like"/>
</dbReference>
<feature type="domain" description="Chorismate-utilising enzyme C-terminal" evidence="3">
    <location>
        <begin position="124"/>
        <end position="374"/>
    </location>
</feature>
<dbReference type="PANTHER" id="PTHR11236">
    <property type="entry name" value="AMINOBENZOATE/ANTHRANILATE SYNTHASE"/>
    <property type="match status" value="1"/>
</dbReference>
<dbReference type="Gene3D" id="3.20.10.10">
    <property type="entry name" value="D-amino Acid Aminotransferase, subunit A, domain 2"/>
    <property type="match status" value="1"/>
</dbReference>
<dbReference type="InterPro" id="IPR005801">
    <property type="entry name" value="ADC_synthase"/>
</dbReference>
<dbReference type="PANTHER" id="PTHR11236:SF50">
    <property type="entry name" value="AMINODEOXYCHORISMATE SYNTHASE COMPONENT 1"/>
    <property type="match status" value="1"/>
</dbReference>
<protein>
    <recommendedName>
        <fullName evidence="1">Probable branched-chain-amino-acid aminotransferase</fullName>
    </recommendedName>
</protein>
<organism evidence="4 5">
    <name type="scientific">Rhodoplanes serenus</name>
    <dbReference type="NCBI Taxonomy" id="200615"/>
    <lineage>
        <taxon>Bacteria</taxon>
        <taxon>Pseudomonadati</taxon>
        <taxon>Pseudomonadota</taxon>
        <taxon>Alphaproteobacteria</taxon>
        <taxon>Hyphomicrobiales</taxon>
        <taxon>Nitrobacteraceae</taxon>
        <taxon>Rhodoplanes</taxon>
    </lineage>
</organism>
<dbReference type="EMBL" id="WNKV01000009">
    <property type="protein sequence ID" value="MTW17086.1"/>
    <property type="molecule type" value="Genomic_DNA"/>
</dbReference>